<keyword evidence="1" id="KW-0175">Coiled coil</keyword>
<organism evidence="4">
    <name type="scientific">Oikopleura dioica</name>
    <name type="common">Tunicate</name>
    <dbReference type="NCBI Taxonomy" id="34765"/>
    <lineage>
        <taxon>Eukaryota</taxon>
        <taxon>Metazoa</taxon>
        <taxon>Chordata</taxon>
        <taxon>Tunicata</taxon>
        <taxon>Appendicularia</taxon>
        <taxon>Copelata</taxon>
        <taxon>Oikopleuridae</taxon>
        <taxon>Oikopleura</taxon>
    </lineage>
</organism>
<keyword evidence="3" id="KW-1133">Transmembrane helix</keyword>
<proteinExistence type="predicted"/>
<sequence>MHGLGHSKMRFFYQIDMQDAALIDFLAQREDDYFDETPCVIFENLKQRFGDPVRELIRLPVRIKSHQMEDVLDKLEMNMQKIETLTEEEKELPKKMFIALSGEPELVDVSKLFQAMKKLGDVTPGMEEKIALLEEESMFCNQTQVNELICRVEELLEATKEEKFKLQNARKITESLQKHILEDDEELSKQLKMSSESDFEEVDIQRFEKESNNNENRLGSEDSFTVLGSHSGDEILHNETMKIIGINSELEQLIIDSIHEILRLQDSNTRDEFQQLKEFVETRINEKNLKFLDFEDHLEVLKKRIESQEISEKSLQRSHFSQHKKSKPKRKSRYIRRQLSSKKIRTTKNELRILFKQLHKSTTTFKNIQSQLLARKTDYLIYKEYLKRMIVFCFLTILAVIFASFMIFFLNSNGKNNNIPETECGDTIEINEDQLFLPSLEIQSAFSQNNNILEIEDENMVEQIEQIPIHRDRLEDITTNDSFFKDRMRLEYMQRMRVGQIYHRAYFHKPPFPNYSQSPMFSHPIGTALNFEGFCLEPSNCEFQPILNTSCTKNISQNF</sequence>
<feature type="coiled-coil region" evidence="1">
    <location>
        <begin position="65"/>
        <end position="92"/>
    </location>
</feature>
<evidence type="ECO:0000313" key="4">
    <source>
        <dbReference type="EMBL" id="CBY38146.1"/>
    </source>
</evidence>
<keyword evidence="3" id="KW-0472">Membrane</keyword>
<accession>E4YRQ4</accession>
<dbReference type="AlphaFoldDB" id="E4YRQ4"/>
<name>E4YRQ4_OIKDI</name>
<feature type="compositionally biased region" description="Basic residues" evidence="2">
    <location>
        <begin position="320"/>
        <end position="333"/>
    </location>
</feature>
<reference evidence="4" key="1">
    <citation type="journal article" date="2010" name="Science">
        <title>Plasticity of animal genome architecture unmasked by rapid evolution of a pelagic tunicate.</title>
        <authorList>
            <person name="Denoeud F."/>
            <person name="Henriet S."/>
            <person name="Mungpakdee S."/>
            <person name="Aury J.M."/>
            <person name="Da Silva C."/>
            <person name="Brinkmann H."/>
            <person name="Mikhaleva J."/>
            <person name="Olsen L.C."/>
            <person name="Jubin C."/>
            <person name="Canestro C."/>
            <person name="Bouquet J.M."/>
            <person name="Danks G."/>
            <person name="Poulain J."/>
            <person name="Campsteijn C."/>
            <person name="Adamski M."/>
            <person name="Cross I."/>
            <person name="Yadetie F."/>
            <person name="Muffato M."/>
            <person name="Louis A."/>
            <person name="Butcher S."/>
            <person name="Tsagkogeorga G."/>
            <person name="Konrad A."/>
            <person name="Singh S."/>
            <person name="Jensen M.F."/>
            <person name="Cong E.H."/>
            <person name="Eikeseth-Otteraa H."/>
            <person name="Noel B."/>
            <person name="Anthouard V."/>
            <person name="Porcel B.M."/>
            <person name="Kachouri-Lafond R."/>
            <person name="Nishino A."/>
            <person name="Ugolini M."/>
            <person name="Chourrout P."/>
            <person name="Nishida H."/>
            <person name="Aasland R."/>
            <person name="Huzurbazar S."/>
            <person name="Westhof E."/>
            <person name="Delsuc F."/>
            <person name="Lehrach H."/>
            <person name="Reinhardt R."/>
            <person name="Weissenbach J."/>
            <person name="Roy S.W."/>
            <person name="Artiguenave F."/>
            <person name="Postlethwait J.H."/>
            <person name="Manak J.R."/>
            <person name="Thompson E.M."/>
            <person name="Jaillon O."/>
            <person name="Du Pasquier L."/>
            <person name="Boudinot P."/>
            <person name="Liberles D.A."/>
            <person name="Volff J.N."/>
            <person name="Philippe H."/>
            <person name="Lenhard B."/>
            <person name="Roest Crollius H."/>
            <person name="Wincker P."/>
            <person name="Chourrout D."/>
        </authorList>
    </citation>
    <scope>NUCLEOTIDE SEQUENCE [LARGE SCALE GENOMIC DNA]</scope>
</reference>
<evidence type="ECO:0000256" key="1">
    <source>
        <dbReference type="SAM" id="Coils"/>
    </source>
</evidence>
<protein>
    <submittedName>
        <fullName evidence="4">Uncharacterized protein</fullName>
    </submittedName>
</protein>
<dbReference type="EMBL" id="FN655145">
    <property type="protein sequence ID" value="CBY38146.1"/>
    <property type="molecule type" value="Genomic_DNA"/>
</dbReference>
<evidence type="ECO:0000256" key="3">
    <source>
        <dbReference type="SAM" id="Phobius"/>
    </source>
</evidence>
<gene>
    <name evidence="4" type="ORF">GSOID_T00031656001</name>
</gene>
<feature type="transmembrane region" description="Helical" evidence="3">
    <location>
        <begin position="389"/>
        <end position="410"/>
    </location>
</feature>
<dbReference type="Proteomes" id="UP000011014">
    <property type="component" value="Unassembled WGS sequence"/>
</dbReference>
<evidence type="ECO:0000256" key="2">
    <source>
        <dbReference type="SAM" id="MobiDB-lite"/>
    </source>
</evidence>
<keyword evidence="3" id="KW-0812">Transmembrane</keyword>
<feature type="region of interest" description="Disordered" evidence="2">
    <location>
        <begin position="314"/>
        <end position="333"/>
    </location>
</feature>